<sequence length="289" mass="32433">MLVAVLRKKIKKVMFRFIFFAPFCFLLYPHSFASFICCYNAFVNTKRPGIQSEHPFETDLNFFILRFRRVLGPYRFFHVFGNFAAGIRGEGSPRHKGKKVVREGDDLPLPSLEADSIRRVSEARDDIDPVGRCKQGMIQPTSPTARNGSHVPKTVEPQRDGVEELARTDVGLDRDRKRVRELIPNPEKDHMVVDRGLVPVLVIFSARARGGLGRRRRGTRGAERQGPVIKKRGRPVGLIKLSEGGDRETKHRHLLDDGFDVISAEAVGRHENSSLELSGAGVPLDSSIS</sequence>
<gene>
    <name evidence="2" type="ORF">Slati_3882200</name>
</gene>
<dbReference type="EMBL" id="JACGWN010000014">
    <property type="protein sequence ID" value="KAL0405683.1"/>
    <property type="molecule type" value="Genomic_DNA"/>
</dbReference>
<evidence type="ECO:0000313" key="2">
    <source>
        <dbReference type="EMBL" id="KAL0405683.1"/>
    </source>
</evidence>
<evidence type="ECO:0000256" key="1">
    <source>
        <dbReference type="SAM" id="MobiDB-lite"/>
    </source>
</evidence>
<protein>
    <submittedName>
        <fullName evidence="2">Uncharacterized protein</fullName>
    </submittedName>
</protein>
<accession>A0AAW2TMF8</accession>
<reference evidence="2" key="1">
    <citation type="submission" date="2020-06" db="EMBL/GenBank/DDBJ databases">
        <authorList>
            <person name="Li T."/>
            <person name="Hu X."/>
            <person name="Zhang T."/>
            <person name="Song X."/>
            <person name="Zhang H."/>
            <person name="Dai N."/>
            <person name="Sheng W."/>
            <person name="Hou X."/>
            <person name="Wei L."/>
        </authorList>
    </citation>
    <scope>NUCLEOTIDE SEQUENCE</scope>
    <source>
        <strain evidence="2">KEN1</strain>
        <tissue evidence="2">Leaf</tissue>
    </source>
</reference>
<reference evidence="2" key="2">
    <citation type="journal article" date="2024" name="Plant">
        <title>Genomic evolution and insights into agronomic trait innovations of Sesamum species.</title>
        <authorList>
            <person name="Miao H."/>
            <person name="Wang L."/>
            <person name="Qu L."/>
            <person name="Liu H."/>
            <person name="Sun Y."/>
            <person name="Le M."/>
            <person name="Wang Q."/>
            <person name="Wei S."/>
            <person name="Zheng Y."/>
            <person name="Lin W."/>
            <person name="Duan Y."/>
            <person name="Cao H."/>
            <person name="Xiong S."/>
            <person name="Wang X."/>
            <person name="Wei L."/>
            <person name="Li C."/>
            <person name="Ma Q."/>
            <person name="Ju M."/>
            <person name="Zhao R."/>
            <person name="Li G."/>
            <person name="Mu C."/>
            <person name="Tian Q."/>
            <person name="Mei H."/>
            <person name="Zhang T."/>
            <person name="Gao T."/>
            <person name="Zhang H."/>
        </authorList>
    </citation>
    <scope>NUCLEOTIDE SEQUENCE</scope>
    <source>
        <strain evidence="2">KEN1</strain>
    </source>
</reference>
<feature type="region of interest" description="Disordered" evidence="1">
    <location>
        <begin position="130"/>
        <end position="155"/>
    </location>
</feature>
<comment type="caution">
    <text evidence="2">The sequence shown here is derived from an EMBL/GenBank/DDBJ whole genome shotgun (WGS) entry which is preliminary data.</text>
</comment>
<organism evidence="2">
    <name type="scientific">Sesamum latifolium</name>
    <dbReference type="NCBI Taxonomy" id="2727402"/>
    <lineage>
        <taxon>Eukaryota</taxon>
        <taxon>Viridiplantae</taxon>
        <taxon>Streptophyta</taxon>
        <taxon>Embryophyta</taxon>
        <taxon>Tracheophyta</taxon>
        <taxon>Spermatophyta</taxon>
        <taxon>Magnoliopsida</taxon>
        <taxon>eudicotyledons</taxon>
        <taxon>Gunneridae</taxon>
        <taxon>Pentapetalae</taxon>
        <taxon>asterids</taxon>
        <taxon>lamiids</taxon>
        <taxon>Lamiales</taxon>
        <taxon>Pedaliaceae</taxon>
        <taxon>Sesamum</taxon>
    </lineage>
</organism>
<dbReference type="AlphaFoldDB" id="A0AAW2TMF8"/>
<feature type="compositionally biased region" description="Polar residues" evidence="1">
    <location>
        <begin position="138"/>
        <end position="147"/>
    </location>
</feature>
<name>A0AAW2TMF8_9LAMI</name>
<proteinExistence type="predicted"/>